<feature type="non-terminal residue" evidence="3">
    <location>
        <position position="1"/>
    </location>
</feature>
<feature type="domain" description="Transposable element P transposase-like GTP-binding insertion" evidence="2">
    <location>
        <begin position="183"/>
        <end position="274"/>
    </location>
</feature>
<evidence type="ECO:0000313" key="3">
    <source>
        <dbReference type="EMBL" id="EFN78912.1"/>
    </source>
</evidence>
<dbReference type="InterPro" id="IPR048365">
    <property type="entry name" value="TNP-like_RNaseH_N"/>
</dbReference>
<dbReference type="Proteomes" id="UP000008237">
    <property type="component" value="Unassembled WGS sequence"/>
</dbReference>
<dbReference type="Pfam" id="PF21787">
    <property type="entry name" value="TNP-like_RNaseH_N"/>
    <property type="match status" value="1"/>
</dbReference>
<protein>
    <submittedName>
        <fullName evidence="3">Transposable element P transposase</fullName>
    </submittedName>
</protein>
<proteinExistence type="predicted"/>
<dbReference type="EMBL" id="GL451626">
    <property type="protein sequence ID" value="EFN78912.1"/>
    <property type="molecule type" value="Genomic_DNA"/>
</dbReference>
<dbReference type="InterPro" id="IPR048366">
    <property type="entry name" value="TNP-like_GBD"/>
</dbReference>
<evidence type="ECO:0000259" key="2">
    <source>
        <dbReference type="Pfam" id="PF21788"/>
    </source>
</evidence>
<evidence type="ECO:0000313" key="4">
    <source>
        <dbReference type="Proteomes" id="UP000008237"/>
    </source>
</evidence>
<dbReference type="STRING" id="610380.E2BZG6"/>
<accession>E2BZG6</accession>
<evidence type="ECO:0000259" key="1">
    <source>
        <dbReference type="Pfam" id="PF21787"/>
    </source>
</evidence>
<sequence>FQVQTFADAEKHAVLIIDEMSIKPGLQYDNSIVAVVGRPTMKLSGGFDSSHQKATHALVFMLYGISTKWKQTIGYEFTGNSFCSQQIVQIMLAIIQKANDIGLKIKVIISDMGAQNRSWWKIMNITVDKYCKINNYIPHPCDNDEKLFVMPDSVHVFKNVACSLTAGNKFYLDETLVRKYDLPHNEISIAPIREVYNLDKNDTLRLCPCLTERAINPSHFEKMHVNLSMQILNNTIAAAISYHVANGRIAEIHETTAWFIKTIHKWFKLMTSRYQKLALSRHNENIYRDTITFLQDFIVIIKGIVVGDGKWK</sequence>
<name>E2BZG6_HARSA</name>
<dbReference type="OMA" id="IHETTAW"/>
<reference evidence="3 4" key="1">
    <citation type="journal article" date="2010" name="Science">
        <title>Genomic comparison of the ants Camponotus floridanus and Harpegnathos saltator.</title>
        <authorList>
            <person name="Bonasio R."/>
            <person name="Zhang G."/>
            <person name="Ye C."/>
            <person name="Mutti N.S."/>
            <person name="Fang X."/>
            <person name="Qin N."/>
            <person name="Donahue G."/>
            <person name="Yang P."/>
            <person name="Li Q."/>
            <person name="Li C."/>
            <person name="Zhang P."/>
            <person name="Huang Z."/>
            <person name="Berger S.L."/>
            <person name="Reinberg D."/>
            <person name="Wang J."/>
            <person name="Liebig J."/>
        </authorList>
    </citation>
    <scope>NUCLEOTIDE SEQUENCE [LARGE SCALE GENOMIC DNA]</scope>
    <source>
        <strain evidence="3 4">R22 G/1</strain>
    </source>
</reference>
<dbReference type="OrthoDB" id="6624120at2759"/>
<dbReference type="Pfam" id="PF21788">
    <property type="entry name" value="TNP-like_GBD"/>
    <property type="match status" value="1"/>
</dbReference>
<organism evidence="4">
    <name type="scientific">Harpegnathos saltator</name>
    <name type="common">Jerdon's jumping ant</name>
    <dbReference type="NCBI Taxonomy" id="610380"/>
    <lineage>
        <taxon>Eukaryota</taxon>
        <taxon>Metazoa</taxon>
        <taxon>Ecdysozoa</taxon>
        <taxon>Arthropoda</taxon>
        <taxon>Hexapoda</taxon>
        <taxon>Insecta</taxon>
        <taxon>Pterygota</taxon>
        <taxon>Neoptera</taxon>
        <taxon>Endopterygota</taxon>
        <taxon>Hymenoptera</taxon>
        <taxon>Apocrita</taxon>
        <taxon>Aculeata</taxon>
        <taxon>Formicoidea</taxon>
        <taxon>Formicidae</taxon>
        <taxon>Ponerinae</taxon>
        <taxon>Ponerini</taxon>
        <taxon>Harpegnathos</taxon>
    </lineage>
</organism>
<gene>
    <name evidence="3" type="ORF">EAI_05053</name>
</gene>
<dbReference type="InParanoid" id="E2BZG6"/>
<feature type="domain" description="Transposable element P transposase-like RNase H" evidence="1">
    <location>
        <begin position="3"/>
        <end position="123"/>
    </location>
</feature>
<dbReference type="AlphaFoldDB" id="E2BZG6"/>
<keyword evidence="4" id="KW-1185">Reference proteome</keyword>
<feature type="non-terminal residue" evidence="3">
    <location>
        <position position="312"/>
    </location>
</feature>